<evidence type="ECO:0000256" key="6">
    <source>
        <dbReference type="ARBA" id="ARBA00022556"/>
    </source>
</evidence>
<name>A0A963YR95_9PROT</name>
<keyword evidence="7 12" id="KW-0479">Metal-binding</keyword>
<evidence type="ECO:0000256" key="5">
    <source>
        <dbReference type="ARBA" id="ARBA00022516"/>
    </source>
</evidence>
<dbReference type="InterPro" id="IPR004463">
    <property type="entry name" value="UDP-acyl_GlcNac_deAcase"/>
</dbReference>
<dbReference type="GO" id="GO:0016020">
    <property type="term" value="C:membrane"/>
    <property type="evidence" value="ECO:0007669"/>
    <property type="project" value="GOC"/>
</dbReference>
<evidence type="ECO:0000313" key="13">
    <source>
        <dbReference type="EMBL" id="MCB8875545.1"/>
    </source>
</evidence>
<dbReference type="PANTHER" id="PTHR33694:SF1">
    <property type="entry name" value="UDP-3-O-ACYL-N-ACETYLGLUCOSAMINE DEACETYLASE 1, MITOCHONDRIAL-RELATED"/>
    <property type="match status" value="1"/>
</dbReference>
<sequence length="330" mass="34503">MEGMDGLPGYYTETAIPAASRTIRNPIDCRGVGLHSGRETRLALLPAAAGTGIVFRRTDVGVEIPAIFDRVLDTRLCTKLTSAERPDISVGTIEHIMAALAALAIDTIIVEVDGPEVPILDGSAAPFLFLIDCAGVMDLAAPRAMIEILRAVTVSDKGATATFEPLPTGGSWVGLDLSVSIDFAAGAIGCQSLDLRLTETNFRTEVAHARTFTLAHEIEQLRAAGLALGGSLDNAVVVDGEDVVNPAGLRMSHEFVRHKVLDAVGDLSLAGAAIIGRFTGDCSGHRTNNLLLRALFADPTAFRRVTAGGMVSRSYGSAMQMPLGIAAAAA</sequence>
<evidence type="ECO:0000256" key="2">
    <source>
        <dbReference type="ARBA" id="ARBA00002923"/>
    </source>
</evidence>
<dbReference type="EC" id="3.5.1.108" evidence="4 12"/>
<feature type="active site" description="Proton donor" evidence="12">
    <location>
        <position position="285"/>
    </location>
</feature>
<dbReference type="AlphaFoldDB" id="A0A963YR95"/>
<feature type="binding site" evidence="12">
    <location>
        <position position="258"/>
    </location>
    <ligand>
        <name>Zn(2+)</name>
        <dbReference type="ChEBI" id="CHEBI:29105"/>
    </ligand>
</feature>
<dbReference type="GO" id="GO:0009245">
    <property type="term" value="P:lipid A biosynthetic process"/>
    <property type="evidence" value="ECO:0007669"/>
    <property type="project" value="UniProtKB-UniRule"/>
</dbReference>
<protein>
    <recommendedName>
        <fullName evidence="4 12">UDP-3-O-acyl-N-acetylglucosamine deacetylase</fullName>
        <shortName evidence="12">UDP-3-O-acyl-GlcNAc deacetylase</shortName>
        <ecNumber evidence="4 12">3.5.1.108</ecNumber>
    </recommendedName>
    <alternativeName>
        <fullName evidence="12">UDP-3-O-[R-3-hydroxymyristoyl]-N-acetylglucosamine deacetylase</fullName>
    </alternativeName>
</protein>
<accession>A0A963YR95</accession>
<keyword evidence="14" id="KW-1185">Reference proteome</keyword>
<reference evidence="13" key="1">
    <citation type="journal article" date="2021" name="Microorganisms">
        <title>Acidisoma silvae sp. nov. and Acidisomacellulosilytica sp. nov., Two Acidophilic Bacteria Isolated from Decaying Wood, Hydrolyzing Cellulose and Producing Poly-3-hydroxybutyrate.</title>
        <authorList>
            <person name="Mieszkin S."/>
            <person name="Pouder E."/>
            <person name="Uroz S."/>
            <person name="Simon-Colin C."/>
            <person name="Alain K."/>
        </authorList>
    </citation>
    <scope>NUCLEOTIDE SEQUENCE</scope>
    <source>
        <strain evidence="13">HW T2.11</strain>
    </source>
</reference>
<dbReference type="InterPro" id="IPR015870">
    <property type="entry name" value="UDP-acyl_N-AcGlcN_deAcase_N"/>
</dbReference>
<dbReference type="Proteomes" id="UP000708298">
    <property type="component" value="Unassembled WGS sequence"/>
</dbReference>
<dbReference type="Gene3D" id="3.30.1700.10">
    <property type="entry name" value="lpxc deacetylase, domain 2"/>
    <property type="match status" value="1"/>
</dbReference>
<keyword evidence="6 12" id="KW-0441">Lipid A biosynthesis</keyword>
<evidence type="ECO:0000256" key="4">
    <source>
        <dbReference type="ARBA" id="ARBA00012745"/>
    </source>
</evidence>
<comment type="cofactor">
    <cofactor evidence="1 12">
        <name>Zn(2+)</name>
        <dbReference type="ChEBI" id="CHEBI:29105"/>
    </cofactor>
</comment>
<dbReference type="NCBIfam" id="TIGR00325">
    <property type="entry name" value="lpxC"/>
    <property type="match status" value="1"/>
</dbReference>
<evidence type="ECO:0000313" key="14">
    <source>
        <dbReference type="Proteomes" id="UP000708298"/>
    </source>
</evidence>
<dbReference type="SUPFAM" id="SSF54211">
    <property type="entry name" value="Ribosomal protein S5 domain 2-like"/>
    <property type="match status" value="2"/>
</dbReference>
<comment type="catalytic activity">
    <reaction evidence="11 12">
        <text>a UDP-3-O-[(3R)-3-hydroxyacyl]-N-acetyl-alpha-D-glucosamine + H2O = a UDP-3-O-[(3R)-3-hydroxyacyl]-alpha-D-glucosamine + acetate</text>
        <dbReference type="Rhea" id="RHEA:67816"/>
        <dbReference type="ChEBI" id="CHEBI:15377"/>
        <dbReference type="ChEBI" id="CHEBI:30089"/>
        <dbReference type="ChEBI" id="CHEBI:137740"/>
        <dbReference type="ChEBI" id="CHEBI:173225"/>
        <dbReference type="EC" id="3.5.1.108"/>
    </reaction>
</comment>
<feature type="binding site" evidence="12">
    <location>
        <position position="95"/>
    </location>
    <ligand>
        <name>Zn(2+)</name>
        <dbReference type="ChEBI" id="CHEBI:29105"/>
    </ligand>
</feature>
<dbReference type="InterPro" id="IPR020568">
    <property type="entry name" value="Ribosomal_Su5_D2-typ_SF"/>
</dbReference>
<keyword evidence="9 12" id="KW-0862">Zinc</keyword>
<keyword evidence="10 12" id="KW-0443">Lipid metabolism</keyword>
<evidence type="ECO:0000256" key="10">
    <source>
        <dbReference type="ARBA" id="ARBA00023098"/>
    </source>
</evidence>
<evidence type="ECO:0000256" key="3">
    <source>
        <dbReference type="ARBA" id="ARBA00005002"/>
    </source>
</evidence>
<gene>
    <name evidence="12" type="primary">lpxC</name>
    <name evidence="13" type="ORF">ASILVAE211_10160</name>
</gene>
<comment type="similarity">
    <text evidence="12">Belongs to the LpxC family.</text>
</comment>
<comment type="function">
    <text evidence="2 12">Catalyzes the hydrolysis of UDP-3-O-myristoyl-N-acetylglucosamine to form UDP-3-O-myristoylglucosamine and acetate, the committed step in lipid A biosynthesis.</text>
</comment>
<evidence type="ECO:0000256" key="1">
    <source>
        <dbReference type="ARBA" id="ARBA00001947"/>
    </source>
</evidence>
<dbReference type="Pfam" id="PF03331">
    <property type="entry name" value="LpxC"/>
    <property type="match status" value="1"/>
</dbReference>
<evidence type="ECO:0000256" key="11">
    <source>
        <dbReference type="ARBA" id="ARBA00024535"/>
    </source>
</evidence>
<evidence type="ECO:0000256" key="8">
    <source>
        <dbReference type="ARBA" id="ARBA00022801"/>
    </source>
</evidence>
<dbReference type="PANTHER" id="PTHR33694">
    <property type="entry name" value="UDP-3-O-ACYL-N-ACETYLGLUCOSAMINE DEACETYLASE 1, MITOCHONDRIAL-RELATED"/>
    <property type="match status" value="1"/>
</dbReference>
<dbReference type="Gene3D" id="3.30.230.20">
    <property type="entry name" value="lpxc deacetylase, domain 1"/>
    <property type="match status" value="1"/>
</dbReference>
<comment type="caution">
    <text evidence="13">The sequence shown here is derived from an EMBL/GenBank/DDBJ whole genome shotgun (WGS) entry which is preliminary data.</text>
</comment>
<evidence type="ECO:0000256" key="12">
    <source>
        <dbReference type="HAMAP-Rule" id="MF_00388"/>
    </source>
</evidence>
<keyword evidence="8 12" id="KW-0378">Hydrolase</keyword>
<organism evidence="13 14">
    <name type="scientific">Acidisoma silvae</name>
    <dbReference type="NCBI Taxonomy" id="2802396"/>
    <lineage>
        <taxon>Bacteria</taxon>
        <taxon>Pseudomonadati</taxon>
        <taxon>Pseudomonadota</taxon>
        <taxon>Alphaproteobacteria</taxon>
        <taxon>Acetobacterales</taxon>
        <taxon>Acidocellaceae</taxon>
        <taxon>Acidisoma</taxon>
    </lineage>
</organism>
<feature type="binding site" evidence="12">
    <location>
        <position position="262"/>
    </location>
    <ligand>
        <name>Zn(2+)</name>
        <dbReference type="ChEBI" id="CHEBI:29105"/>
    </ligand>
</feature>
<proteinExistence type="inferred from homology"/>
<dbReference type="InterPro" id="IPR011334">
    <property type="entry name" value="UDP-acyl_GlcNac_deAcase_C"/>
</dbReference>
<dbReference type="EMBL" id="JAESVB010000003">
    <property type="protein sequence ID" value="MCB8875545.1"/>
    <property type="molecule type" value="Genomic_DNA"/>
</dbReference>
<dbReference type="HAMAP" id="MF_00388">
    <property type="entry name" value="LpxC"/>
    <property type="match status" value="1"/>
</dbReference>
<dbReference type="GO" id="GO:0046872">
    <property type="term" value="F:metal ion binding"/>
    <property type="evidence" value="ECO:0007669"/>
    <property type="project" value="UniProtKB-KW"/>
</dbReference>
<dbReference type="GO" id="GO:0103117">
    <property type="term" value="F:UDP-3-O-acyl-N-acetylglucosamine deacetylase activity"/>
    <property type="evidence" value="ECO:0007669"/>
    <property type="project" value="UniProtKB-UniRule"/>
</dbReference>
<evidence type="ECO:0000256" key="7">
    <source>
        <dbReference type="ARBA" id="ARBA00022723"/>
    </source>
</evidence>
<keyword evidence="5 12" id="KW-0444">Lipid biosynthesis</keyword>
<evidence type="ECO:0000256" key="9">
    <source>
        <dbReference type="ARBA" id="ARBA00022833"/>
    </source>
</evidence>
<reference evidence="13" key="2">
    <citation type="submission" date="2021-01" db="EMBL/GenBank/DDBJ databases">
        <authorList>
            <person name="Mieszkin S."/>
            <person name="Pouder E."/>
            <person name="Alain K."/>
        </authorList>
    </citation>
    <scope>NUCLEOTIDE SEQUENCE</scope>
    <source>
        <strain evidence="13">HW T2.11</strain>
    </source>
</reference>
<comment type="pathway">
    <text evidence="3 12">Glycolipid biosynthesis; lipid IV(A) biosynthesis; lipid IV(A) from (3R)-3-hydroxytetradecanoyl-[acyl-carrier-protein] and UDP-N-acetyl-alpha-D-glucosamine: step 2/6.</text>
</comment>